<dbReference type="PIRSF" id="PIRSF018266">
    <property type="entry name" value="FecR"/>
    <property type="match status" value="1"/>
</dbReference>
<dbReference type="InterPro" id="IPR032508">
    <property type="entry name" value="FecR_C"/>
</dbReference>
<dbReference type="PANTHER" id="PTHR30273">
    <property type="entry name" value="PERIPLASMIC SIGNAL SENSOR AND SIGMA FACTOR ACTIVATOR FECR-RELATED"/>
    <property type="match status" value="1"/>
</dbReference>
<keyword evidence="1" id="KW-1133">Transmembrane helix</keyword>
<keyword evidence="5" id="KW-1185">Reference proteome</keyword>
<evidence type="ECO:0000259" key="3">
    <source>
        <dbReference type="Pfam" id="PF16344"/>
    </source>
</evidence>
<evidence type="ECO:0000313" key="4">
    <source>
        <dbReference type="EMBL" id="MBC5622313.1"/>
    </source>
</evidence>
<feature type="transmembrane region" description="Helical" evidence="1">
    <location>
        <begin position="84"/>
        <end position="103"/>
    </location>
</feature>
<proteinExistence type="predicted"/>
<organism evidence="4 5">
    <name type="scientific">Butyricimonas hominis</name>
    <dbReference type="NCBI Taxonomy" id="2763032"/>
    <lineage>
        <taxon>Bacteria</taxon>
        <taxon>Pseudomonadati</taxon>
        <taxon>Bacteroidota</taxon>
        <taxon>Bacteroidia</taxon>
        <taxon>Bacteroidales</taxon>
        <taxon>Odoribacteraceae</taxon>
        <taxon>Butyricimonas</taxon>
    </lineage>
</organism>
<dbReference type="EMBL" id="JACOOH010000006">
    <property type="protein sequence ID" value="MBC5622313.1"/>
    <property type="molecule type" value="Genomic_DNA"/>
</dbReference>
<gene>
    <name evidence="4" type="ORF">H8S64_14520</name>
</gene>
<dbReference type="Pfam" id="PF16344">
    <property type="entry name" value="FecR_C"/>
    <property type="match status" value="1"/>
</dbReference>
<evidence type="ECO:0000259" key="2">
    <source>
        <dbReference type="Pfam" id="PF04773"/>
    </source>
</evidence>
<dbReference type="Gene3D" id="2.60.120.1440">
    <property type="match status" value="1"/>
</dbReference>
<evidence type="ECO:0000313" key="5">
    <source>
        <dbReference type="Proteomes" id="UP000646484"/>
    </source>
</evidence>
<dbReference type="Pfam" id="PF04773">
    <property type="entry name" value="FecR"/>
    <property type="match status" value="1"/>
</dbReference>
<dbReference type="InterPro" id="IPR012373">
    <property type="entry name" value="Ferrdict_sens_TM"/>
</dbReference>
<feature type="domain" description="FecR protein" evidence="2">
    <location>
        <begin position="174"/>
        <end position="269"/>
    </location>
</feature>
<comment type="caution">
    <text evidence="4">The sequence shown here is derived from an EMBL/GenBank/DDBJ whole genome shotgun (WGS) entry which is preliminary data.</text>
</comment>
<dbReference type="Proteomes" id="UP000646484">
    <property type="component" value="Unassembled WGS sequence"/>
</dbReference>
<name>A0ABR7D2X7_9BACT</name>
<protein>
    <submittedName>
        <fullName evidence="4">FecR domain-containing protein</fullName>
    </submittedName>
</protein>
<sequence>MDDKRIIELVILYCKDELTASDCSELEIWLDEDQRHREIFRDYLGKYRKVRQTVFYDTLDEREAWHRLTRRITGTGRKKRIMRYYPYVASLVLFMVVSVFLYMRGGMFSGRDVITVEPGSTKAVLQLSDGRCVRLSADSMMSLQEVNGVVIRKGEEGGIHYLESETAGESVLNTIRVPRGGEYYLCLADGTKVWLNSESELTYPVSMGGIFRDVRLKGEAYFEVTGNESQPFRVTCGDSRISVLGTKFNIMAYDGQKDVVTTLVNGRVQVFASGDSLILNPGEQSLSGANGIDVRKVDAGIFIAWISGIFEFEEMSLGEITGQLERWYDVSFVYTDSSLREITFTGAADRHRPLNVVLEMIEKLSGVRFELGKEVITIYKE</sequence>
<keyword evidence="1" id="KW-0812">Transmembrane</keyword>
<feature type="domain" description="Protein FecR C-terminal" evidence="3">
    <location>
        <begin position="310"/>
        <end position="377"/>
    </location>
</feature>
<reference evidence="4 5" key="1">
    <citation type="submission" date="2020-08" db="EMBL/GenBank/DDBJ databases">
        <title>Genome public.</title>
        <authorList>
            <person name="Liu C."/>
            <person name="Sun Q."/>
        </authorList>
    </citation>
    <scope>NUCLEOTIDE SEQUENCE [LARGE SCALE GENOMIC DNA]</scope>
    <source>
        <strain evidence="4 5">NSJ-56</strain>
    </source>
</reference>
<dbReference type="InterPro" id="IPR006860">
    <property type="entry name" value="FecR"/>
</dbReference>
<dbReference type="RefSeq" id="WP_186976947.1">
    <property type="nucleotide sequence ID" value="NZ_JACOOH010000006.1"/>
</dbReference>
<dbReference type="Gene3D" id="3.55.50.30">
    <property type="match status" value="1"/>
</dbReference>
<dbReference type="PANTHER" id="PTHR30273:SF2">
    <property type="entry name" value="PROTEIN FECR"/>
    <property type="match status" value="1"/>
</dbReference>
<keyword evidence="1" id="KW-0472">Membrane</keyword>
<accession>A0ABR7D2X7</accession>
<evidence type="ECO:0000256" key="1">
    <source>
        <dbReference type="SAM" id="Phobius"/>
    </source>
</evidence>